<keyword evidence="3" id="KW-1185">Reference proteome</keyword>
<dbReference type="HOGENOM" id="CLU_1148787_0_0_1"/>
<protein>
    <submittedName>
        <fullName evidence="2">Uncharacterized protein</fullName>
    </submittedName>
</protein>
<dbReference type="Proteomes" id="UP000006591">
    <property type="component" value="Chromosome 4"/>
</dbReference>
<evidence type="ECO:0000313" key="3">
    <source>
        <dbReference type="Proteomes" id="UP000006591"/>
    </source>
</evidence>
<dbReference type="EnsemblPlants" id="ONIVA04G19970.1">
    <property type="protein sequence ID" value="ONIVA04G19970.1"/>
    <property type="gene ID" value="ONIVA04G19970"/>
</dbReference>
<evidence type="ECO:0000313" key="2">
    <source>
        <dbReference type="EnsemblPlants" id="ONIVA04G19970.1"/>
    </source>
</evidence>
<proteinExistence type="predicted"/>
<organism evidence="2">
    <name type="scientific">Oryza nivara</name>
    <name type="common">Indian wild rice</name>
    <name type="synonym">Oryza sativa f. spontanea</name>
    <dbReference type="NCBI Taxonomy" id="4536"/>
    <lineage>
        <taxon>Eukaryota</taxon>
        <taxon>Viridiplantae</taxon>
        <taxon>Streptophyta</taxon>
        <taxon>Embryophyta</taxon>
        <taxon>Tracheophyta</taxon>
        <taxon>Spermatophyta</taxon>
        <taxon>Magnoliopsida</taxon>
        <taxon>Liliopsida</taxon>
        <taxon>Poales</taxon>
        <taxon>Poaceae</taxon>
        <taxon>BOP clade</taxon>
        <taxon>Oryzoideae</taxon>
        <taxon>Oryzeae</taxon>
        <taxon>Oryzinae</taxon>
        <taxon>Oryza</taxon>
    </lineage>
</organism>
<name>A0A0E0H477_ORYNI</name>
<dbReference type="Gramene" id="ONIVA04G19970.1">
    <property type="protein sequence ID" value="ONIVA04G19970.1"/>
    <property type="gene ID" value="ONIVA04G19970"/>
</dbReference>
<reference evidence="2" key="2">
    <citation type="submission" date="2018-04" db="EMBL/GenBank/DDBJ databases">
        <title>OnivRS2 (Oryza nivara Reference Sequence Version 2).</title>
        <authorList>
            <person name="Zhang J."/>
            <person name="Kudrna D."/>
            <person name="Lee S."/>
            <person name="Talag J."/>
            <person name="Rajasekar S."/>
            <person name="Welchert J."/>
            <person name="Hsing Y.-I."/>
            <person name="Wing R.A."/>
        </authorList>
    </citation>
    <scope>NUCLEOTIDE SEQUENCE [LARGE SCALE GENOMIC DNA]</scope>
    <source>
        <strain evidence="2">SL10</strain>
    </source>
</reference>
<evidence type="ECO:0000256" key="1">
    <source>
        <dbReference type="SAM" id="MobiDB-lite"/>
    </source>
</evidence>
<dbReference type="AlphaFoldDB" id="A0A0E0H477"/>
<sequence>MSACSKAGNPQSLNGGLSIAISPSLNSARLPFVKLIKYHMAKLENRSILTRYDAVAEKRDDAPDRRFGRRKREESAGFSLHAITSGDTVSPAGERGGHCSSARQCVRPLVAIRARVQILRKTVRFAASVPHESTSNYVSHGNLARAKQSQHSSCTYYLNGLGSPRAEPMGGCDGAGDAATCRSCATAGSRGHDWAFKFEKTLQQIKRFYRAPCSFDRELQAIFSFSEHIRPGDLKIEPKFMN</sequence>
<feature type="region of interest" description="Disordered" evidence="1">
    <location>
        <begin position="78"/>
        <end position="100"/>
    </location>
</feature>
<accession>A0A0E0H477</accession>
<reference evidence="2" key="1">
    <citation type="submission" date="2015-04" db="UniProtKB">
        <authorList>
            <consortium name="EnsemblPlants"/>
        </authorList>
    </citation>
    <scope>IDENTIFICATION</scope>
    <source>
        <strain evidence="2">SL10</strain>
    </source>
</reference>